<comment type="caution">
    <text evidence="2">The sequence shown here is derived from an EMBL/GenBank/DDBJ whole genome shotgun (WGS) entry which is preliminary data.</text>
</comment>
<dbReference type="Proteomes" id="UP000054662">
    <property type="component" value="Unassembled WGS sequence"/>
</dbReference>
<dbReference type="PATRIC" id="fig|45076.6.peg.1260"/>
<dbReference type="EMBL" id="LNZC01000012">
    <property type="protein sequence ID" value="KTD79642.1"/>
    <property type="molecule type" value="Genomic_DNA"/>
</dbReference>
<sequence>MLTNLKVITPSTEHSKELCDLLIESITMNCAADYNNDPQIMKEWLINKTPENISQWISSTNNISLVAIDTLKDKLSGFALMNKDGEILLNYVLPSHIYKGVGKVLLKEMEHIAKSSGIQALSVVSTITAKNFYERNGFVKNGEPEYVGVILGDFPLIKHLNTA</sequence>
<dbReference type="InterPro" id="IPR000182">
    <property type="entry name" value="GNAT_dom"/>
</dbReference>
<keyword evidence="2" id="KW-0808">Transferase</keyword>
<dbReference type="AlphaFoldDB" id="A0A0W1AE84"/>
<name>A0A0W1AE84_9GAMM</name>
<dbReference type="InterPro" id="IPR016181">
    <property type="entry name" value="Acyl_CoA_acyltransferase"/>
</dbReference>
<dbReference type="GO" id="GO:0016747">
    <property type="term" value="F:acyltransferase activity, transferring groups other than amino-acyl groups"/>
    <property type="evidence" value="ECO:0007669"/>
    <property type="project" value="InterPro"/>
</dbReference>
<dbReference type="RefSeq" id="WP_058492970.1">
    <property type="nucleotide sequence ID" value="NZ_CBCRUR010000001.1"/>
</dbReference>
<organism evidence="2 3">
    <name type="scientific">Legionella worsleiensis</name>
    <dbReference type="NCBI Taxonomy" id="45076"/>
    <lineage>
        <taxon>Bacteria</taxon>
        <taxon>Pseudomonadati</taxon>
        <taxon>Pseudomonadota</taxon>
        <taxon>Gammaproteobacteria</taxon>
        <taxon>Legionellales</taxon>
        <taxon>Legionellaceae</taxon>
        <taxon>Legionella</taxon>
    </lineage>
</organism>
<dbReference type="SUPFAM" id="SSF55729">
    <property type="entry name" value="Acyl-CoA N-acyltransferases (Nat)"/>
    <property type="match status" value="1"/>
</dbReference>
<feature type="domain" description="N-acetyltransferase" evidence="1">
    <location>
        <begin position="21"/>
        <end position="161"/>
    </location>
</feature>
<dbReference type="CDD" id="cd04301">
    <property type="entry name" value="NAT_SF"/>
    <property type="match status" value="1"/>
</dbReference>
<proteinExistence type="predicted"/>
<dbReference type="PANTHER" id="PTHR43451:SF1">
    <property type="entry name" value="ACETYLTRANSFERASE"/>
    <property type="match status" value="1"/>
</dbReference>
<keyword evidence="2" id="KW-0012">Acyltransferase</keyword>
<dbReference type="Pfam" id="PF13673">
    <property type="entry name" value="Acetyltransf_10"/>
    <property type="match status" value="1"/>
</dbReference>
<gene>
    <name evidence="2" type="ORF">Lwor_1156</name>
</gene>
<dbReference type="PROSITE" id="PS51186">
    <property type="entry name" value="GNAT"/>
    <property type="match status" value="1"/>
</dbReference>
<dbReference type="OrthoDB" id="5355033at2"/>
<dbReference type="Gene3D" id="3.40.630.30">
    <property type="match status" value="1"/>
</dbReference>
<dbReference type="InterPro" id="IPR052564">
    <property type="entry name" value="N-acetyltrans/Recomb-assoc"/>
</dbReference>
<evidence type="ECO:0000313" key="2">
    <source>
        <dbReference type="EMBL" id="KTD79642.1"/>
    </source>
</evidence>
<evidence type="ECO:0000259" key="1">
    <source>
        <dbReference type="PROSITE" id="PS51186"/>
    </source>
</evidence>
<accession>A0A0W1AE84</accession>
<dbReference type="PANTHER" id="PTHR43451">
    <property type="entry name" value="ACETYLTRANSFERASE (GNAT) FAMILY PROTEIN"/>
    <property type="match status" value="1"/>
</dbReference>
<keyword evidence="3" id="KW-1185">Reference proteome</keyword>
<evidence type="ECO:0000313" key="3">
    <source>
        <dbReference type="Proteomes" id="UP000054662"/>
    </source>
</evidence>
<protein>
    <submittedName>
        <fullName evidence="2">Putative acyltransferase</fullName>
    </submittedName>
</protein>
<reference evidence="2 3" key="1">
    <citation type="submission" date="2015-11" db="EMBL/GenBank/DDBJ databases">
        <title>Genomic analysis of 38 Legionella species identifies large and diverse effector repertoires.</title>
        <authorList>
            <person name="Burstein D."/>
            <person name="Amaro F."/>
            <person name="Zusman T."/>
            <person name="Lifshitz Z."/>
            <person name="Cohen O."/>
            <person name="Gilbert J.A."/>
            <person name="Pupko T."/>
            <person name="Shuman H.A."/>
            <person name="Segal G."/>
        </authorList>
    </citation>
    <scope>NUCLEOTIDE SEQUENCE [LARGE SCALE GENOMIC DNA]</scope>
    <source>
        <strain evidence="2 3">ATCC 49508</strain>
    </source>
</reference>
<dbReference type="STRING" id="45076.Lwor_1156"/>